<reference evidence="2 3" key="1">
    <citation type="submission" date="2017-06" db="EMBL/GenBank/DDBJ databases">
        <authorList>
            <person name="Kim H.J."/>
            <person name="Triplett B.A."/>
        </authorList>
    </citation>
    <scope>NUCLEOTIDE SEQUENCE [LARGE SCALE GENOMIC DNA]</scope>
    <source>
        <strain evidence="2 3">DSM 18704</strain>
    </source>
</reference>
<evidence type="ECO:0008006" key="4">
    <source>
        <dbReference type="Google" id="ProtNLM"/>
    </source>
</evidence>
<dbReference type="OrthoDB" id="123011at2"/>
<evidence type="ECO:0000256" key="1">
    <source>
        <dbReference type="SAM" id="SignalP"/>
    </source>
</evidence>
<dbReference type="Proteomes" id="UP000198356">
    <property type="component" value="Unassembled WGS sequence"/>
</dbReference>
<evidence type="ECO:0000313" key="2">
    <source>
        <dbReference type="EMBL" id="SNT24617.1"/>
    </source>
</evidence>
<dbReference type="RefSeq" id="WP_142988381.1">
    <property type="nucleotide sequence ID" value="NZ_FZOU01000006.1"/>
</dbReference>
<feature type="signal peptide" evidence="1">
    <location>
        <begin position="1"/>
        <end position="22"/>
    </location>
</feature>
<feature type="chain" id="PRO_5012467062" description="DUF5666 domain-containing protein" evidence="1">
    <location>
        <begin position="23"/>
        <end position="200"/>
    </location>
</feature>
<evidence type="ECO:0000313" key="3">
    <source>
        <dbReference type="Proteomes" id="UP000198356"/>
    </source>
</evidence>
<protein>
    <recommendedName>
        <fullName evidence="4">DUF5666 domain-containing protein</fullName>
    </recommendedName>
</protein>
<keyword evidence="1" id="KW-0732">Signal</keyword>
<keyword evidence="3" id="KW-1185">Reference proteome</keyword>
<proteinExistence type="predicted"/>
<organism evidence="2 3">
    <name type="scientific">Granulicella rosea</name>
    <dbReference type="NCBI Taxonomy" id="474952"/>
    <lineage>
        <taxon>Bacteria</taxon>
        <taxon>Pseudomonadati</taxon>
        <taxon>Acidobacteriota</taxon>
        <taxon>Terriglobia</taxon>
        <taxon>Terriglobales</taxon>
        <taxon>Acidobacteriaceae</taxon>
        <taxon>Granulicella</taxon>
    </lineage>
</organism>
<dbReference type="EMBL" id="FZOU01000006">
    <property type="protein sequence ID" value="SNT24617.1"/>
    <property type="molecule type" value="Genomic_DNA"/>
</dbReference>
<dbReference type="AlphaFoldDB" id="A0A239L1Y1"/>
<name>A0A239L1Y1_9BACT</name>
<accession>A0A239L1Y1</accession>
<sequence length="200" mass="20307">MKFAAKATVALSLLAIPSVIFAQATPASSDANNKMVAAHGALTQNLDAKKVTVGSEFSLKLSKPVKLDNGTTLPGGTVLVGTVAQDDQSVAGNAKLALRFTHANLKSGQVVPIHATIVGVARTDGSLPDNWTPTTQKVDQIGVVSDVDLHSRVASKNSGVFVATKKDNVKLLAGSEIALAIGSGDATPTDITNVGGNGGN</sequence>
<gene>
    <name evidence="2" type="ORF">SAMN05421770_10659</name>
</gene>